<feature type="domain" description="4Fe-4S ferredoxin-type" evidence="4">
    <location>
        <begin position="248"/>
        <end position="279"/>
    </location>
</feature>
<evidence type="ECO:0000313" key="5">
    <source>
        <dbReference type="EMBL" id="HFK95755.1"/>
    </source>
</evidence>
<dbReference type="GO" id="GO:0051536">
    <property type="term" value="F:iron-sulfur cluster binding"/>
    <property type="evidence" value="ECO:0007669"/>
    <property type="project" value="UniProtKB-KW"/>
</dbReference>
<organism evidence="5">
    <name type="scientific">Desulfacinum infernum</name>
    <dbReference type="NCBI Taxonomy" id="35837"/>
    <lineage>
        <taxon>Bacteria</taxon>
        <taxon>Pseudomonadati</taxon>
        <taxon>Thermodesulfobacteriota</taxon>
        <taxon>Syntrophobacteria</taxon>
        <taxon>Syntrophobacterales</taxon>
        <taxon>Syntrophobacteraceae</taxon>
        <taxon>Desulfacinum</taxon>
    </lineage>
</organism>
<dbReference type="EMBL" id="DSTK01000004">
    <property type="protein sequence ID" value="HFK95755.1"/>
    <property type="molecule type" value="Genomic_DNA"/>
</dbReference>
<dbReference type="PROSITE" id="PS51379">
    <property type="entry name" value="4FE4S_FER_2"/>
    <property type="match status" value="2"/>
</dbReference>
<reference evidence="5" key="1">
    <citation type="journal article" date="2020" name="mSystems">
        <title>Genome- and Community-Level Interaction Insights into Carbon Utilization and Element Cycling Functions of Hydrothermarchaeota in Hydrothermal Sediment.</title>
        <authorList>
            <person name="Zhou Z."/>
            <person name="Liu Y."/>
            <person name="Xu W."/>
            <person name="Pan J."/>
            <person name="Luo Z.H."/>
            <person name="Li M."/>
        </authorList>
    </citation>
    <scope>NUCLEOTIDE SEQUENCE [LARGE SCALE GENOMIC DNA]</scope>
    <source>
        <strain evidence="5">SpSt-456</strain>
    </source>
</reference>
<dbReference type="InterPro" id="IPR017900">
    <property type="entry name" value="4Fe4S_Fe_S_CS"/>
</dbReference>
<accession>A0A832EI36</accession>
<dbReference type="SUPFAM" id="SSF46548">
    <property type="entry name" value="alpha-helical ferredoxin"/>
    <property type="match status" value="1"/>
</dbReference>
<dbReference type="PROSITE" id="PS00198">
    <property type="entry name" value="4FE4S_FER_1"/>
    <property type="match status" value="2"/>
</dbReference>
<name>A0A832EI36_9BACT</name>
<dbReference type="AlphaFoldDB" id="A0A832EI36"/>
<protein>
    <submittedName>
        <fullName evidence="5">Sulfite reductase subunit A</fullName>
    </submittedName>
</protein>
<evidence type="ECO:0000256" key="1">
    <source>
        <dbReference type="ARBA" id="ARBA00022723"/>
    </source>
</evidence>
<keyword evidence="3" id="KW-0411">Iron-sulfur</keyword>
<keyword evidence="2" id="KW-0408">Iron</keyword>
<evidence type="ECO:0000259" key="4">
    <source>
        <dbReference type="PROSITE" id="PS51379"/>
    </source>
</evidence>
<comment type="caution">
    <text evidence="5">The sequence shown here is derived from an EMBL/GenBank/DDBJ whole genome shotgun (WGS) entry which is preliminary data.</text>
</comment>
<evidence type="ECO:0000256" key="2">
    <source>
        <dbReference type="ARBA" id="ARBA00023004"/>
    </source>
</evidence>
<keyword evidence="1" id="KW-0479">Metal-binding</keyword>
<sequence length="375" mass="41709">MSTVIVGKADLGRIFERLKAAFRVIGPVLEDDVIVLGDLDDLARMPSGRRDRHGPGIYRLGDAMDSEIFSFSIGPDSFKRFLHPPVREEYTFRKSKKRLQIQVVSPSGHETPTAFFGMRACDLAALKLLDKVFLEGPVKDGHYERLRRNAFIVAVQCVRPGNNCFCSSMHTGPDVRDGYDLALTELDGSFFVEIGSARGKEILDGVPTQPAGPTEEAEKAATLDRCRELMKKSVNARALPRLIENNLDHPRWAEIAARCMGCGNCTQVCPTCFCTTGDDHVPLSCLSRKTAERCGSRRRAWDSCFSVNFARVHGGNFRPSRRARFRHWMAHKLAYWIHQFGASGCVGCGRCITWCPVGIDLTQELEALSATRTAP</sequence>
<feature type="domain" description="4Fe-4S ferredoxin-type" evidence="4">
    <location>
        <begin position="336"/>
        <end position="364"/>
    </location>
</feature>
<dbReference type="GO" id="GO:0046872">
    <property type="term" value="F:metal ion binding"/>
    <property type="evidence" value="ECO:0007669"/>
    <property type="project" value="UniProtKB-KW"/>
</dbReference>
<dbReference type="Pfam" id="PF17179">
    <property type="entry name" value="Fer4_22"/>
    <property type="match status" value="1"/>
</dbReference>
<evidence type="ECO:0000256" key="3">
    <source>
        <dbReference type="ARBA" id="ARBA00023014"/>
    </source>
</evidence>
<dbReference type="PANTHER" id="PTHR40447:SF1">
    <property type="entry name" value="ANAEROBIC SULFITE REDUCTASE SUBUNIT A"/>
    <property type="match status" value="1"/>
</dbReference>
<dbReference type="InterPro" id="IPR017896">
    <property type="entry name" value="4Fe4S_Fe-S-bd"/>
</dbReference>
<dbReference type="Gene3D" id="1.10.1060.10">
    <property type="entry name" value="Alpha-helical ferredoxin"/>
    <property type="match status" value="1"/>
</dbReference>
<proteinExistence type="predicted"/>
<dbReference type="InterPro" id="IPR009051">
    <property type="entry name" value="Helical_ferredxn"/>
</dbReference>
<dbReference type="PANTHER" id="PTHR40447">
    <property type="entry name" value="ANAEROBIC SULFITE REDUCTASE SUBUNIT A"/>
    <property type="match status" value="1"/>
</dbReference>
<gene>
    <name evidence="5" type="ORF">ENS06_00340</name>
</gene>